<dbReference type="SUPFAM" id="SSF55277">
    <property type="entry name" value="GYF domain"/>
    <property type="match status" value="1"/>
</dbReference>
<dbReference type="WBParaSite" id="GPUH_0001319901-mRNA-1">
    <property type="protein sequence ID" value="GPUH_0001319901-mRNA-1"/>
    <property type="gene ID" value="GPUH_0001319901"/>
</dbReference>
<reference evidence="4" key="1">
    <citation type="submission" date="2016-06" db="UniProtKB">
        <authorList>
            <consortium name="WormBaseParasite"/>
        </authorList>
    </citation>
    <scope>IDENTIFICATION</scope>
</reference>
<evidence type="ECO:0000313" key="4">
    <source>
        <dbReference type="WBParaSite" id="GPUH_0001319901-mRNA-1"/>
    </source>
</evidence>
<sequence>MFWSGPYSSVEMQRWFKTGYFTDAVLIRTKDEDCFHTLAEWVHYSNGQSPFMQLLGTFEELAAVCMQMQMSQIIISQSRVPPNTGPYVVMHQSGAPTAPVMPTAVPGFVPAPGFIAYHQNPLMVATPAPPFFPNQPFSQPPSEPVDEMLSTVSNTPDDSDMAWNTNAPHCTVCSRYFIVQLWRSGQCC</sequence>
<keyword evidence="3" id="KW-1185">Reference proteome</keyword>
<dbReference type="Pfam" id="PF02213">
    <property type="entry name" value="GYF"/>
    <property type="match status" value="1"/>
</dbReference>
<organism evidence="4">
    <name type="scientific">Gongylonema pulchrum</name>
    <dbReference type="NCBI Taxonomy" id="637853"/>
    <lineage>
        <taxon>Eukaryota</taxon>
        <taxon>Metazoa</taxon>
        <taxon>Ecdysozoa</taxon>
        <taxon>Nematoda</taxon>
        <taxon>Chromadorea</taxon>
        <taxon>Rhabditida</taxon>
        <taxon>Spirurina</taxon>
        <taxon>Spiruromorpha</taxon>
        <taxon>Spiruroidea</taxon>
        <taxon>Gongylonematidae</taxon>
        <taxon>Gongylonema</taxon>
    </lineage>
</organism>
<proteinExistence type="predicted"/>
<evidence type="ECO:0000313" key="2">
    <source>
        <dbReference type="EMBL" id="VDN21812.1"/>
    </source>
</evidence>
<dbReference type="EMBL" id="UYRT01079993">
    <property type="protein sequence ID" value="VDN21812.1"/>
    <property type="molecule type" value="Genomic_DNA"/>
</dbReference>
<dbReference type="OrthoDB" id="48509at2759"/>
<dbReference type="PROSITE" id="PS50829">
    <property type="entry name" value="GYF"/>
    <property type="match status" value="1"/>
</dbReference>
<feature type="domain" description="GYF" evidence="1">
    <location>
        <begin position="1"/>
        <end position="39"/>
    </location>
</feature>
<dbReference type="Gene3D" id="3.30.1490.40">
    <property type="match status" value="1"/>
</dbReference>
<reference evidence="2 3" key="2">
    <citation type="submission" date="2018-11" db="EMBL/GenBank/DDBJ databases">
        <authorList>
            <consortium name="Pathogen Informatics"/>
        </authorList>
    </citation>
    <scope>NUCLEOTIDE SEQUENCE [LARGE SCALE GENOMIC DNA]</scope>
</reference>
<name>A0A183DWU3_9BILA</name>
<evidence type="ECO:0000313" key="3">
    <source>
        <dbReference type="Proteomes" id="UP000271098"/>
    </source>
</evidence>
<accession>A0A183DWU3</accession>
<protein>
    <submittedName>
        <fullName evidence="4">GYF domain-containing protein</fullName>
    </submittedName>
</protein>
<dbReference type="InterPro" id="IPR035445">
    <property type="entry name" value="GYF-like_dom_sf"/>
</dbReference>
<evidence type="ECO:0000259" key="1">
    <source>
        <dbReference type="PROSITE" id="PS50829"/>
    </source>
</evidence>
<dbReference type="InterPro" id="IPR003169">
    <property type="entry name" value="GYF"/>
</dbReference>
<gene>
    <name evidence="2" type="ORF">GPUH_LOCUS13185</name>
</gene>
<dbReference type="AlphaFoldDB" id="A0A183DWU3"/>
<dbReference type="Proteomes" id="UP000271098">
    <property type="component" value="Unassembled WGS sequence"/>
</dbReference>